<gene>
    <name evidence="9" type="ORF">WICPIJ_004908</name>
</gene>
<dbReference type="EMBL" id="JAEUBG010002701">
    <property type="protein sequence ID" value="KAH3684112.1"/>
    <property type="molecule type" value="Genomic_DNA"/>
</dbReference>
<evidence type="ECO:0008006" key="11">
    <source>
        <dbReference type="Google" id="ProtNLM"/>
    </source>
</evidence>
<dbReference type="Pfam" id="PF00069">
    <property type="entry name" value="Pkinase"/>
    <property type="match status" value="1"/>
</dbReference>
<dbReference type="PROSITE" id="PS50011">
    <property type="entry name" value="PROTEIN_KINASE_DOM"/>
    <property type="match status" value="1"/>
</dbReference>
<dbReference type="InterPro" id="IPR008984">
    <property type="entry name" value="SMAD_FHA_dom_sf"/>
</dbReference>
<dbReference type="InterPro" id="IPR011009">
    <property type="entry name" value="Kinase-like_dom_sf"/>
</dbReference>
<dbReference type="InterPro" id="IPR008271">
    <property type="entry name" value="Ser/Thr_kinase_AS"/>
</dbReference>
<dbReference type="InterPro" id="IPR000719">
    <property type="entry name" value="Prot_kinase_dom"/>
</dbReference>
<dbReference type="PROSITE" id="PS00108">
    <property type="entry name" value="PROTEIN_KINASE_ST"/>
    <property type="match status" value="1"/>
</dbReference>
<dbReference type="SUPFAM" id="SSF56112">
    <property type="entry name" value="Protein kinase-like (PK-like)"/>
    <property type="match status" value="1"/>
</dbReference>
<keyword evidence="4" id="KW-0694">RNA-binding</keyword>
<dbReference type="CDD" id="cd05117">
    <property type="entry name" value="STKc_CAMK"/>
    <property type="match status" value="1"/>
</dbReference>
<dbReference type="GO" id="GO:0003723">
    <property type="term" value="F:RNA binding"/>
    <property type="evidence" value="ECO:0007669"/>
    <property type="project" value="UniProtKB-KW"/>
</dbReference>
<evidence type="ECO:0000256" key="3">
    <source>
        <dbReference type="ARBA" id="ARBA00022840"/>
    </source>
</evidence>
<dbReference type="FunFam" id="1.10.510.10:FF:000571">
    <property type="entry name" value="Maternal embryonic leucine zipper kinase"/>
    <property type="match status" value="1"/>
</dbReference>
<proteinExistence type="inferred from homology"/>
<protein>
    <recommendedName>
        <fullName evidence="11">DNA damage response protein kinase DUN1</fullName>
    </recommendedName>
</protein>
<dbReference type="SMART" id="SM00240">
    <property type="entry name" value="FHA"/>
    <property type="match status" value="1"/>
</dbReference>
<dbReference type="SUPFAM" id="SSF49879">
    <property type="entry name" value="SMAD/FHA domain"/>
    <property type="match status" value="1"/>
</dbReference>
<evidence type="ECO:0000313" key="10">
    <source>
        <dbReference type="Proteomes" id="UP000774326"/>
    </source>
</evidence>
<sequence>MSLLPCNKRTRSNTNEEVALDTPQKKLRYQLIHRDDPTELASIAYLVFNGKDAKTVDVKKQQIILGRSRSCGVVLPYTDISSKHCELNPIYNDIRGRYYVNIIDLSTNGTFVNGDRVTSKNYLLKNGDTVSLAKSSSFVFRYREQKAEANDKHIDVDLMKRNFHDYYVMGKELGSGHYATVSEATSRKDGKQFAVKVFKPTKKDDAKSTKQLNQEMSVLKSIEHSNIVKLVDAFIEPVNKLFITTYLVLEKVNSGELFTRIVKKERLREDETKAIFIQLLQGLKYLHGKDIIHRDIKPENILLNITPKTNPDDVSLGPWDPNELNVEVKIADFGLAKFIGEMKFTNTLCGTPAYVAPEVLNSHSRQYSKNIDLWSSGVLLYVCLAGFPPFSDELGPPSMKEQILNAKYAFYSPYFDHVNDLALDLISRLLVKDPTARYGVDQTINHPWFRDIKEVDNSDVEISDACVSRSPLKGAAPRTYSMLSKMDISETEEQT</sequence>
<name>A0A9P8Q515_WICPI</name>
<evidence type="ECO:0000313" key="9">
    <source>
        <dbReference type="EMBL" id="KAH3684112.1"/>
    </source>
</evidence>
<dbReference type="Proteomes" id="UP000774326">
    <property type="component" value="Unassembled WGS sequence"/>
</dbReference>
<dbReference type="SMART" id="SM00220">
    <property type="entry name" value="S_TKc"/>
    <property type="match status" value="1"/>
</dbReference>
<keyword evidence="2 5" id="KW-0547">Nucleotide-binding</keyword>
<feature type="domain" description="Protein kinase" evidence="8">
    <location>
        <begin position="167"/>
        <end position="449"/>
    </location>
</feature>
<feature type="binding site" evidence="5">
    <location>
        <position position="196"/>
    </location>
    <ligand>
        <name>ATP</name>
        <dbReference type="ChEBI" id="CHEBI:30616"/>
    </ligand>
</feature>
<dbReference type="PROSITE" id="PS50889">
    <property type="entry name" value="S4"/>
    <property type="match status" value="1"/>
</dbReference>
<accession>A0A9P8Q515</accession>
<organism evidence="9 10">
    <name type="scientific">Wickerhamomyces pijperi</name>
    <name type="common">Yeast</name>
    <name type="synonym">Pichia pijperi</name>
    <dbReference type="NCBI Taxonomy" id="599730"/>
    <lineage>
        <taxon>Eukaryota</taxon>
        <taxon>Fungi</taxon>
        <taxon>Dikarya</taxon>
        <taxon>Ascomycota</taxon>
        <taxon>Saccharomycotina</taxon>
        <taxon>Saccharomycetes</taxon>
        <taxon>Phaffomycetales</taxon>
        <taxon>Wickerhamomycetaceae</taxon>
        <taxon>Wickerhamomyces</taxon>
    </lineage>
</organism>
<dbReference type="Gene3D" id="2.60.200.20">
    <property type="match status" value="1"/>
</dbReference>
<evidence type="ECO:0000259" key="8">
    <source>
        <dbReference type="PROSITE" id="PS50011"/>
    </source>
</evidence>
<dbReference type="GO" id="GO:0004674">
    <property type="term" value="F:protein serine/threonine kinase activity"/>
    <property type="evidence" value="ECO:0007669"/>
    <property type="project" value="UniProtKB-KW"/>
</dbReference>
<reference evidence="9" key="1">
    <citation type="journal article" date="2021" name="Open Biol.">
        <title>Shared evolutionary footprints suggest mitochondrial oxidative damage underlies multiple complex I losses in fungi.</title>
        <authorList>
            <person name="Schikora-Tamarit M.A."/>
            <person name="Marcet-Houben M."/>
            <person name="Nosek J."/>
            <person name="Gabaldon T."/>
        </authorList>
    </citation>
    <scope>NUCLEOTIDE SEQUENCE</scope>
    <source>
        <strain evidence="9">CBS2887</strain>
    </source>
</reference>
<feature type="domain" description="FHA" evidence="7">
    <location>
        <begin position="63"/>
        <end position="117"/>
    </location>
</feature>
<dbReference type="CDD" id="cd00060">
    <property type="entry name" value="FHA"/>
    <property type="match status" value="1"/>
</dbReference>
<dbReference type="GO" id="GO:0005524">
    <property type="term" value="F:ATP binding"/>
    <property type="evidence" value="ECO:0007669"/>
    <property type="project" value="UniProtKB-UniRule"/>
</dbReference>
<evidence type="ECO:0000256" key="1">
    <source>
        <dbReference type="ARBA" id="ARBA00005575"/>
    </source>
</evidence>
<evidence type="ECO:0000256" key="2">
    <source>
        <dbReference type="ARBA" id="ARBA00022741"/>
    </source>
</evidence>
<dbReference type="Gene3D" id="1.10.510.10">
    <property type="entry name" value="Transferase(Phosphotransferase) domain 1"/>
    <property type="match status" value="1"/>
</dbReference>
<dbReference type="InterPro" id="IPR017441">
    <property type="entry name" value="Protein_kinase_ATP_BS"/>
</dbReference>
<dbReference type="InterPro" id="IPR000253">
    <property type="entry name" value="FHA_dom"/>
</dbReference>
<dbReference type="AlphaFoldDB" id="A0A9P8Q515"/>
<dbReference type="PROSITE" id="PS00107">
    <property type="entry name" value="PROTEIN_KINASE_ATP"/>
    <property type="match status" value="1"/>
</dbReference>
<evidence type="ECO:0000256" key="5">
    <source>
        <dbReference type="PROSITE-ProRule" id="PRU10141"/>
    </source>
</evidence>
<evidence type="ECO:0000256" key="6">
    <source>
        <dbReference type="RuleBase" id="RU000304"/>
    </source>
</evidence>
<keyword evidence="6" id="KW-0808">Transferase</keyword>
<evidence type="ECO:0000256" key="4">
    <source>
        <dbReference type="PROSITE-ProRule" id="PRU00182"/>
    </source>
</evidence>
<comment type="caution">
    <text evidence="9">The sequence shown here is derived from an EMBL/GenBank/DDBJ whole genome shotgun (WGS) entry which is preliminary data.</text>
</comment>
<dbReference type="Pfam" id="PF00498">
    <property type="entry name" value="FHA"/>
    <property type="match status" value="1"/>
</dbReference>
<evidence type="ECO:0000259" key="7">
    <source>
        <dbReference type="PROSITE" id="PS50006"/>
    </source>
</evidence>
<dbReference type="OrthoDB" id="407410at2759"/>
<dbReference type="PROSITE" id="PS50006">
    <property type="entry name" value="FHA_DOMAIN"/>
    <property type="match status" value="1"/>
</dbReference>
<keyword evidence="3 5" id="KW-0067">ATP-binding</keyword>
<reference evidence="9" key="2">
    <citation type="submission" date="2021-01" db="EMBL/GenBank/DDBJ databases">
        <authorList>
            <person name="Schikora-Tamarit M.A."/>
        </authorList>
    </citation>
    <scope>NUCLEOTIDE SEQUENCE</scope>
    <source>
        <strain evidence="9">CBS2887</strain>
    </source>
</reference>
<comment type="similarity">
    <text evidence="1">Belongs to the protein kinase superfamily. CAMK Ser/Thr protein kinase family. CHEK2 subfamily.</text>
</comment>
<dbReference type="PANTHER" id="PTHR24347">
    <property type="entry name" value="SERINE/THREONINE-PROTEIN KINASE"/>
    <property type="match status" value="1"/>
</dbReference>
<keyword evidence="6" id="KW-0723">Serine/threonine-protein kinase</keyword>
<keyword evidence="10" id="KW-1185">Reference proteome</keyword>
<keyword evidence="6" id="KW-0418">Kinase</keyword>